<feature type="short sequence motif" description="GXSXG" evidence="8">
    <location>
        <begin position="543"/>
        <end position="547"/>
    </location>
</feature>
<keyword evidence="2" id="KW-0677">Repeat</keyword>
<sequence>MSFSISNMVSSVLSNIPSTDAYALKVKKVDNPQKSFYNWPKIAESGLIRVYQDVKKKQFECVLFTNAADETTAFSLFRISKEPKAIEEFTKVCTILEPFLGLQTYQYNADTLQRVCTESRAHPEWSCAHITVTAKFPDALRLPAIMKNLNSQQCEVKRTPLHLAVQANDTAMAAELISLQARVDLPDNDNETVLHYAARLKEKAAKMVDLIPMEKADLNCVNRYNYTALNVACKAGNFDVAETLIKAGTSLETGDDIGHPIHYAMKKQSLSMARAIFEAHKEVGTVKCNKHGGTALHWAKTESLLKVALQYSHEINATSKTGDTALQIMTKRLRMDCALLLLCSGADPNIQGQGGDTPLHIAARHNNLDLIRAMIVFGADVNLKNFKGETPRHIAATQMVNTFQSFMGMNTNVIHALHLIGAKRCDPQMQGCKDGCRSGGTYNGKPQEEESSPKQSPSDKVYDDFMALTVGMLASLGPTLKEGQFEKEIGLDETDAPRKVRKKDTVLCLDGGGIRGLILAQILEAIEKAAGAKISDLFDWITGTSTGGILALALAYGYSIAECRKIYFSFKNEVFIGSRPYKSENLEQFMKECFGENTTMAQLGGPNKPKIFITGTMSDRSPAALHLFRNFDPPESSSSRAASYSPEYKPPPEPKDQLAWRAGRSSGAAPTYFPPMGRFLDGGLIANNPTLDTLTEITEYYMDKKMKGGEVREIGVVVSVGTGVPPNKEISHVNVAKPQDLGISELVNAAKSIVGVANLGEIILELVSNFVGSLLHFSDDTRMWSYLKINYV</sequence>
<dbReference type="SUPFAM" id="SSF52151">
    <property type="entry name" value="FabD/lysophospholipase-like"/>
    <property type="match status" value="1"/>
</dbReference>
<evidence type="ECO:0000256" key="8">
    <source>
        <dbReference type="PROSITE-ProRule" id="PRU01161"/>
    </source>
</evidence>
<dbReference type="SUPFAM" id="SSF48403">
    <property type="entry name" value="Ankyrin repeat"/>
    <property type="match status" value="1"/>
</dbReference>
<protein>
    <recommendedName>
        <fullName evidence="1">phospholipase A2</fullName>
        <ecNumber evidence="1">3.1.1.4</ecNumber>
    </recommendedName>
</protein>
<feature type="domain" description="PNPLA" evidence="10">
    <location>
        <begin position="507"/>
        <end position="694"/>
    </location>
</feature>
<dbReference type="PANTHER" id="PTHR24139:SF34">
    <property type="entry name" value="85_88 KDA CALCIUM-INDEPENDENT PHOSPHOLIPASE A2"/>
    <property type="match status" value="1"/>
</dbReference>
<feature type="repeat" description="ANK" evidence="7">
    <location>
        <begin position="156"/>
        <end position="188"/>
    </location>
</feature>
<evidence type="ECO:0000313" key="11">
    <source>
        <dbReference type="EMBL" id="KAJ8037997.1"/>
    </source>
</evidence>
<keyword evidence="3 8" id="KW-0378">Hydrolase</keyword>
<evidence type="ECO:0000256" key="4">
    <source>
        <dbReference type="ARBA" id="ARBA00023043"/>
    </source>
</evidence>
<dbReference type="GO" id="GO:2000304">
    <property type="term" value="P:positive regulation of ceramide biosynthetic process"/>
    <property type="evidence" value="ECO:0007669"/>
    <property type="project" value="TreeGrafter"/>
</dbReference>
<dbReference type="InterPro" id="IPR016035">
    <property type="entry name" value="Acyl_Trfase/lysoPLipase"/>
</dbReference>
<dbReference type="EMBL" id="JAIZAY010000008">
    <property type="protein sequence ID" value="KAJ8037997.1"/>
    <property type="molecule type" value="Genomic_DNA"/>
</dbReference>
<dbReference type="GO" id="GO:0047499">
    <property type="term" value="F:calcium-independent phospholipase A2 activity"/>
    <property type="evidence" value="ECO:0007669"/>
    <property type="project" value="InterPro"/>
</dbReference>
<comment type="caution">
    <text evidence="11">The sequence shown here is derived from an EMBL/GenBank/DDBJ whole genome shotgun (WGS) entry which is preliminary data.</text>
</comment>
<dbReference type="PROSITE" id="PS50088">
    <property type="entry name" value="ANK_REPEAT"/>
    <property type="match status" value="3"/>
</dbReference>
<dbReference type="GO" id="GO:0016042">
    <property type="term" value="P:lipid catabolic process"/>
    <property type="evidence" value="ECO:0007669"/>
    <property type="project" value="UniProtKB-UniRule"/>
</dbReference>
<dbReference type="PROSITE" id="PS50297">
    <property type="entry name" value="ANK_REP_REGION"/>
    <property type="match status" value="2"/>
</dbReference>
<keyword evidence="8" id="KW-0442">Lipid degradation</keyword>
<evidence type="ECO:0000256" key="2">
    <source>
        <dbReference type="ARBA" id="ARBA00022737"/>
    </source>
</evidence>
<feature type="short sequence motif" description="DGA/G" evidence="8">
    <location>
        <begin position="681"/>
        <end position="683"/>
    </location>
</feature>
<organism evidence="11 12">
    <name type="scientific">Holothuria leucospilota</name>
    <name type="common">Black long sea cucumber</name>
    <name type="synonym">Mertensiothuria leucospilota</name>
    <dbReference type="NCBI Taxonomy" id="206669"/>
    <lineage>
        <taxon>Eukaryota</taxon>
        <taxon>Metazoa</taxon>
        <taxon>Echinodermata</taxon>
        <taxon>Eleutherozoa</taxon>
        <taxon>Echinozoa</taxon>
        <taxon>Holothuroidea</taxon>
        <taxon>Aspidochirotacea</taxon>
        <taxon>Aspidochirotida</taxon>
        <taxon>Holothuriidae</taxon>
        <taxon>Holothuria</taxon>
    </lineage>
</organism>
<evidence type="ECO:0000256" key="5">
    <source>
        <dbReference type="ARBA" id="ARBA00023098"/>
    </source>
</evidence>
<feature type="region of interest" description="Disordered" evidence="9">
    <location>
        <begin position="629"/>
        <end position="659"/>
    </location>
</feature>
<keyword evidence="12" id="KW-1185">Reference proteome</keyword>
<dbReference type="Gene3D" id="1.25.40.20">
    <property type="entry name" value="Ankyrin repeat-containing domain"/>
    <property type="match status" value="2"/>
</dbReference>
<dbReference type="AlphaFoldDB" id="A0A9Q1C3L9"/>
<evidence type="ECO:0000256" key="9">
    <source>
        <dbReference type="SAM" id="MobiDB-lite"/>
    </source>
</evidence>
<feature type="repeat" description="ANK" evidence="7">
    <location>
        <begin position="354"/>
        <end position="386"/>
    </location>
</feature>
<proteinExistence type="predicted"/>
<dbReference type="Gene3D" id="3.40.1090.10">
    <property type="entry name" value="Cytosolic phospholipase A2 catalytic domain"/>
    <property type="match status" value="1"/>
</dbReference>
<evidence type="ECO:0000313" key="12">
    <source>
        <dbReference type="Proteomes" id="UP001152320"/>
    </source>
</evidence>
<feature type="repeat" description="ANK" evidence="7">
    <location>
        <begin position="224"/>
        <end position="256"/>
    </location>
</feature>
<keyword evidence="4 7" id="KW-0040">ANK repeat</keyword>
<feature type="short sequence motif" description="GXGXXG" evidence="8">
    <location>
        <begin position="511"/>
        <end position="516"/>
    </location>
</feature>
<dbReference type="InterPro" id="IPR002641">
    <property type="entry name" value="PNPLA_dom"/>
</dbReference>
<dbReference type="OrthoDB" id="10021675at2759"/>
<dbReference type="Pfam" id="PF12796">
    <property type="entry name" value="Ank_2"/>
    <property type="match status" value="2"/>
</dbReference>
<name>A0A9Q1C3L9_HOLLE</name>
<accession>A0A9Q1C3L9</accession>
<keyword evidence="5 8" id="KW-0443">Lipid metabolism</keyword>
<evidence type="ECO:0000256" key="7">
    <source>
        <dbReference type="PROSITE-ProRule" id="PRU00023"/>
    </source>
</evidence>
<reference evidence="11" key="1">
    <citation type="submission" date="2021-10" db="EMBL/GenBank/DDBJ databases">
        <title>Tropical sea cucumber genome reveals ecological adaptation and Cuvierian tubules defense mechanism.</title>
        <authorList>
            <person name="Chen T."/>
        </authorList>
    </citation>
    <scope>NUCLEOTIDE SEQUENCE</scope>
    <source>
        <strain evidence="11">Nanhai2018</strain>
        <tissue evidence="11">Muscle</tissue>
    </source>
</reference>
<dbReference type="GO" id="GO:0005739">
    <property type="term" value="C:mitochondrion"/>
    <property type="evidence" value="ECO:0007669"/>
    <property type="project" value="TreeGrafter"/>
</dbReference>
<dbReference type="InterPro" id="IPR036770">
    <property type="entry name" value="Ankyrin_rpt-contain_sf"/>
</dbReference>
<evidence type="ECO:0000256" key="6">
    <source>
        <dbReference type="ARBA" id="ARBA00023422"/>
    </source>
</evidence>
<dbReference type="Proteomes" id="UP001152320">
    <property type="component" value="Chromosome 8"/>
</dbReference>
<evidence type="ECO:0000256" key="3">
    <source>
        <dbReference type="ARBA" id="ARBA00022801"/>
    </source>
</evidence>
<dbReference type="InterPro" id="IPR002110">
    <property type="entry name" value="Ankyrin_rpt"/>
</dbReference>
<feature type="compositionally biased region" description="Low complexity" evidence="9">
    <location>
        <begin position="634"/>
        <end position="647"/>
    </location>
</feature>
<dbReference type="GO" id="GO:0052816">
    <property type="term" value="F:long-chain fatty acyl-CoA hydrolase activity"/>
    <property type="evidence" value="ECO:0007669"/>
    <property type="project" value="TreeGrafter"/>
</dbReference>
<feature type="active site" description="Proton acceptor" evidence="8">
    <location>
        <position position="681"/>
    </location>
</feature>
<dbReference type="EC" id="3.1.1.4" evidence="1"/>
<dbReference type="InterPro" id="IPR047148">
    <property type="entry name" value="PLPL9"/>
</dbReference>
<gene>
    <name evidence="11" type="ORF">HOLleu_18958</name>
</gene>
<dbReference type="SMART" id="SM00248">
    <property type="entry name" value="ANK"/>
    <property type="match status" value="8"/>
</dbReference>
<feature type="active site" description="Nucleophile" evidence="8">
    <location>
        <position position="545"/>
    </location>
</feature>
<comment type="catalytic activity">
    <reaction evidence="6">
        <text>a 1,2-diacyl-sn-glycero-3-phosphocholine + H2O = a 1-acyl-sn-glycero-3-phosphocholine + a fatty acid + H(+)</text>
        <dbReference type="Rhea" id="RHEA:15801"/>
        <dbReference type="ChEBI" id="CHEBI:15377"/>
        <dbReference type="ChEBI" id="CHEBI:15378"/>
        <dbReference type="ChEBI" id="CHEBI:28868"/>
        <dbReference type="ChEBI" id="CHEBI:57643"/>
        <dbReference type="ChEBI" id="CHEBI:58168"/>
        <dbReference type="EC" id="3.1.1.4"/>
    </reaction>
    <physiologicalReaction direction="left-to-right" evidence="6">
        <dbReference type="Rhea" id="RHEA:15802"/>
    </physiologicalReaction>
</comment>
<dbReference type="PROSITE" id="PS51635">
    <property type="entry name" value="PNPLA"/>
    <property type="match status" value="1"/>
</dbReference>
<evidence type="ECO:0000256" key="1">
    <source>
        <dbReference type="ARBA" id="ARBA00013278"/>
    </source>
</evidence>
<dbReference type="Pfam" id="PF01734">
    <property type="entry name" value="Patatin"/>
    <property type="match status" value="1"/>
</dbReference>
<dbReference type="Pfam" id="PF13857">
    <property type="entry name" value="Ank_5"/>
    <property type="match status" value="1"/>
</dbReference>
<dbReference type="GO" id="GO:0035965">
    <property type="term" value="P:cardiolipin acyl-chain remodeling"/>
    <property type="evidence" value="ECO:0007669"/>
    <property type="project" value="TreeGrafter"/>
</dbReference>
<dbReference type="PANTHER" id="PTHR24139">
    <property type="entry name" value="CALCIUM-INDEPENDENT PHOSPHOLIPASE A2"/>
    <property type="match status" value="1"/>
</dbReference>
<evidence type="ECO:0000259" key="10">
    <source>
        <dbReference type="PROSITE" id="PS51635"/>
    </source>
</evidence>